<protein>
    <submittedName>
        <fullName evidence="1">Uncharacterized protein</fullName>
    </submittedName>
</protein>
<sequence length="180" mass="20900">MWTKRAFDAFEPYLVEGGVVVMHDVGCCGNEYPELQRFGRERMFRNSQYREIRSPLPSTWAELNETQRSRMLAGLRGCLDNRPRYRAPAEMTTPATMETDCNELCRTSNFSRKASLGYAWSMCMNTRVFQRIVRQRAPLVLRVERQKEWPGKQRGVPREWDLGDGCDPGVLAKSESRELL</sequence>
<comment type="caution">
    <text evidence="1">The sequence shown here is derived from an EMBL/GenBank/DDBJ whole genome shotgun (WGS) entry which is preliminary data.</text>
</comment>
<name>A0A0M0JBP1_9EUKA</name>
<organism evidence="1 2">
    <name type="scientific">Chrysochromulina tobinii</name>
    <dbReference type="NCBI Taxonomy" id="1460289"/>
    <lineage>
        <taxon>Eukaryota</taxon>
        <taxon>Haptista</taxon>
        <taxon>Haptophyta</taxon>
        <taxon>Prymnesiophyceae</taxon>
        <taxon>Prymnesiales</taxon>
        <taxon>Chrysochromulinaceae</taxon>
        <taxon>Chrysochromulina</taxon>
    </lineage>
</organism>
<proteinExistence type="predicted"/>
<evidence type="ECO:0000313" key="2">
    <source>
        <dbReference type="Proteomes" id="UP000037460"/>
    </source>
</evidence>
<gene>
    <name evidence="1" type="ORF">Ctob_011535</name>
</gene>
<dbReference type="Proteomes" id="UP000037460">
    <property type="component" value="Unassembled WGS sequence"/>
</dbReference>
<accession>A0A0M0JBP1</accession>
<reference evidence="2" key="1">
    <citation type="journal article" date="2015" name="PLoS Genet.">
        <title>Genome Sequence and Transcriptome Analyses of Chrysochromulina tobin: Metabolic Tools for Enhanced Algal Fitness in the Prominent Order Prymnesiales (Haptophyceae).</title>
        <authorList>
            <person name="Hovde B.T."/>
            <person name="Deodato C.R."/>
            <person name="Hunsperger H.M."/>
            <person name="Ryken S.A."/>
            <person name="Yost W."/>
            <person name="Jha R.K."/>
            <person name="Patterson J."/>
            <person name="Monnat R.J. Jr."/>
            <person name="Barlow S.B."/>
            <person name="Starkenburg S.R."/>
            <person name="Cattolico R.A."/>
        </authorList>
    </citation>
    <scope>NUCLEOTIDE SEQUENCE</scope>
    <source>
        <strain evidence="2">CCMP291</strain>
    </source>
</reference>
<evidence type="ECO:0000313" key="1">
    <source>
        <dbReference type="EMBL" id="KOO23971.1"/>
    </source>
</evidence>
<dbReference type="EMBL" id="JWZX01003139">
    <property type="protein sequence ID" value="KOO23971.1"/>
    <property type="molecule type" value="Genomic_DNA"/>
</dbReference>
<keyword evidence="2" id="KW-1185">Reference proteome</keyword>
<dbReference type="AlphaFoldDB" id="A0A0M0JBP1"/>